<dbReference type="Proteomes" id="UP000318571">
    <property type="component" value="Chromosome 8"/>
</dbReference>
<gene>
    <name evidence="1" type="ORF">TCAL_16303</name>
</gene>
<dbReference type="EMBL" id="VCGU01000459">
    <property type="protein sequence ID" value="TRY61782.1"/>
    <property type="molecule type" value="Genomic_DNA"/>
</dbReference>
<organism evidence="1 2">
    <name type="scientific">Tigriopus californicus</name>
    <name type="common">Marine copepod</name>
    <dbReference type="NCBI Taxonomy" id="6832"/>
    <lineage>
        <taxon>Eukaryota</taxon>
        <taxon>Metazoa</taxon>
        <taxon>Ecdysozoa</taxon>
        <taxon>Arthropoda</taxon>
        <taxon>Crustacea</taxon>
        <taxon>Multicrustacea</taxon>
        <taxon>Hexanauplia</taxon>
        <taxon>Copepoda</taxon>
        <taxon>Harpacticoida</taxon>
        <taxon>Harpacticidae</taxon>
        <taxon>Tigriopus</taxon>
    </lineage>
</organism>
<protein>
    <recommendedName>
        <fullName evidence="3">ISXO2-like transposase domain-containing protein</fullName>
    </recommendedName>
</protein>
<evidence type="ECO:0000313" key="1">
    <source>
        <dbReference type="EMBL" id="TRY61782.1"/>
    </source>
</evidence>
<comment type="caution">
    <text evidence="1">The sequence shown here is derived from an EMBL/GenBank/DDBJ whole genome shotgun (WGS) entry which is preliminary data.</text>
</comment>
<proteinExistence type="predicted"/>
<feature type="non-terminal residue" evidence="1">
    <location>
        <position position="228"/>
    </location>
</feature>
<dbReference type="AlphaFoldDB" id="A0A553N8L6"/>
<evidence type="ECO:0008006" key="3">
    <source>
        <dbReference type="Google" id="ProtNLM"/>
    </source>
</evidence>
<accession>A0A553N8L6</accession>
<dbReference type="PANTHER" id="PTHR47163:SF2">
    <property type="entry name" value="SI:DKEY-17M8.2"/>
    <property type="match status" value="1"/>
</dbReference>
<dbReference type="STRING" id="6832.A0A553N8L6"/>
<keyword evidence="2" id="KW-1185">Reference proteome</keyword>
<evidence type="ECO:0000313" key="2">
    <source>
        <dbReference type="Proteomes" id="UP000318571"/>
    </source>
</evidence>
<dbReference type="InterPro" id="IPR053164">
    <property type="entry name" value="IS1016-like_transposase"/>
</dbReference>
<sequence length="228" mass="25806">MAPDYNSKLDLHTLIMFTYCWSRSWPLHDVSWECGVLAEGTLVDWANFHRDLCQDAQAKLVVDAAVSRDAAVSAVTGLNAANVDNAPPRRGGDASLLFFMAPDYNSKLDLHTLIMFTYCWSRSWPLHDVSWECGVLAEGTLVDWANFHRDVCQQYLRDNRQQIGGIQINEDGEPAKVEIDESLIAKAKYNRGRWPQTRRIFGGVDRKTGDCFLIEVPNRTRETLEAAI</sequence>
<dbReference type="PANTHER" id="PTHR47163">
    <property type="entry name" value="DDE_TNP_IS1595 DOMAIN-CONTAINING PROTEIN"/>
    <property type="match status" value="1"/>
</dbReference>
<name>A0A553N8L6_TIGCA</name>
<reference evidence="1 2" key="1">
    <citation type="journal article" date="2018" name="Nat. Ecol. Evol.">
        <title>Genomic signatures of mitonuclear coevolution across populations of Tigriopus californicus.</title>
        <authorList>
            <person name="Barreto F.S."/>
            <person name="Watson E.T."/>
            <person name="Lima T.G."/>
            <person name="Willett C.S."/>
            <person name="Edmands S."/>
            <person name="Li W."/>
            <person name="Burton R.S."/>
        </authorList>
    </citation>
    <scope>NUCLEOTIDE SEQUENCE [LARGE SCALE GENOMIC DNA]</scope>
    <source>
        <strain evidence="1 2">San Diego</strain>
    </source>
</reference>